<dbReference type="AlphaFoldDB" id="A0A160DXU2"/>
<name>A0A160DXU2_9GAMM</name>
<feature type="signal peptide" evidence="1">
    <location>
        <begin position="1"/>
        <end position="26"/>
    </location>
</feature>
<feature type="chain" id="PRO_5007813216" evidence="1">
    <location>
        <begin position="27"/>
        <end position="378"/>
    </location>
</feature>
<dbReference type="Gene3D" id="3.40.50.720">
    <property type="entry name" value="NAD(P)-binding Rossmann-like Domain"/>
    <property type="match status" value="1"/>
</dbReference>
<evidence type="ECO:0000313" key="4">
    <source>
        <dbReference type="Proteomes" id="UP000076830"/>
    </source>
</evidence>
<accession>A0A160DXU2</accession>
<dbReference type="RefSeq" id="WP_083965670.1">
    <property type="nucleotide sequence ID" value="NZ_CP015249.1"/>
</dbReference>
<proteinExistence type="predicted"/>
<dbReference type="KEGG" id="dko:I596_3581"/>
<keyword evidence="1" id="KW-0732">Signal</keyword>
<feature type="domain" description="NAD-dependent epimerase/dehydratase" evidence="2">
    <location>
        <begin position="116"/>
        <end position="263"/>
    </location>
</feature>
<evidence type="ECO:0000256" key="1">
    <source>
        <dbReference type="SAM" id="SignalP"/>
    </source>
</evidence>
<dbReference type="PANTHER" id="PTHR43245">
    <property type="entry name" value="BIFUNCTIONAL POLYMYXIN RESISTANCE PROTEIN ARNA"/>
    <property type="match status" value="1"/>
</dbReference>
<evidence type="ECO:0000313" key="3">
    <source>
        <dbReference type="EMBL" id="ANB19569.1"/>
    </source>
</evidence>
<dbReference type="SUPFAM" id="SSF51735">
    <property type="entry name" value="NAD(P)-binding Rossmann-fold domains"/>
    <property type="match status" value="1"/>
</dbReference>
<protein>
    <submittedName>
        <fullName evidence="3">NAD-dependent epimerase/dehydratase family protein</fullName>
    </submittedName>
</protein>
<dbReference type="InterPro" id="IPR050177">
    <property type="entry name" value="Lipid_A_modif_metabolic_enz"/>
</dbReference>
<dbReference type="OrthoDB" id="7941246at2"/>
<dbReference type="InterPro" id="IPR036291">
    <property type="entry name" value="NAD(P)-bd_dom_sf"/>
</dbReference>
<dbReference type="InterPro" id="IPR006311">
    <property type="entry name" value="TAT_signal"/>
</dbReference>
<dbReference type="InterPro" id="IPR001509">
    <property type="entry name" value="Epimerase_deHydtase"/>
</dbReference>
<dbReference type="Pfam" id="PF01370">
    <property type="entry name" value="Epimerase"/>
    <property type="match status" value="1"/>
</dbReference>
<dbReference type="PROSITE" id="PS51318">
    <property type="entry name" value="TAT"/>
    <property type="match status" value="1"/>
</dbReference>
<gene>
    <name evidence="3" type="ORF">I596_3581</name>
</gene>
<reference evidence="3 4" key="1">
    <citation type="submission" date="2016-04" db="EMBL/GenBank/DDBJ databases">
        <title>Complete genome sequence of Dokdonella koreensis DS-123T.</title>
        <authorList>
            <person name="Kim J.F."/>
            <person name="Lee H."/>
            <person name="Kwak M.-J."/>
        </authorList>
    </citation>
    <scope>NUCLEOTIDE SEQUENCE [LARGE SCALE GENOMIC DNA]</scope>
    <source>
        <strain evidence="3 4">DS-123</strain>
    </source>
</reference>
<keyword evidence="4" id="KW-1185">Reference proteome</keyword>
<dbReference type="PANTHER" id="PTHR43245:SF13">
    <property type="entry name" value="UDP-D-APIOSE_UDP-D-XYLOSE SYNTHASE 2"/>
    <property type="match status" value="1"/>
</dbReference>
<evidence type="ECO:0000259" key="2">
    <source>
        <dbReference type="Pfam" id="PF01370"/>
    </source>
</evidence>
<sequence length="378" mass="40324">MPLDRRRFLQLGAALAGAAVLAPARALGPTLAGPTGRPLKILVLGGTRYLGPAVVEAALSRGHAVTLFNRGMTAPDLFPGVTRLRGNRYPDRDGGMTALEGGRWDLTIDLCAYYPRLVEASTRLLADRTDRYLMVSSVSVFRDLKTEGPDETAAVLPLAETFEELPDLYENDWKTYGGRKAANEAIVQRVFGARATILRPCSICGGGNNDGSGAYWAARLQRGGRVLLPGDGSDPTQLIDVRDVADFAVLAGERKLAGIYNVAGPAERLSLRDYIAAAGRVVGSRAEVIWKGDFPRAMYGLPLAPPYAAVPGFATASNAKARAAGLRFRAIEETIRSNWLDHRVRRGDAFDFAAAGIGLSADQEAALLAGAEERTAAS</sequence>
<dbReference type="Proteomes" id="UP000076830">
    <property type="component" value="Chromosome"/>
</dbReference>
<dbReference type="STRING" id="1300342.I596_3581"/>
<dbReference type="EMBL" id="CP015249">
    <property type="protein sequence ID" value="ANB19569.1"/>
    <property type="molecule type" value="Genomic_DNA"/>
</dbReference>
<organism evidence="3 4">
    <name type="scientific">Dokdonella koreensis DS-123</name>
    <dbReference type="NCBI Taxonomy" id="1300342"/>
    <lineage>
        <taxon>Bacteria</taxon>
        <taxon>Pseudomonadati</taxon>
        <taxon>Pseudomonadota</taxon>
        <taxon>Gammaproteobacteria</taxon>
        <taxon>Lysobacterales</taxon>
        <taxon>Rhodanobacteraceae</taxon>
        <taxon>Dokdonella</taxon>
    </lineage>
</organism>